<protein>
    <recommendedName>
        <fullName evidence="3">Extradiol ring-cleavage dioxygenase LigAB LigA subunit domain-containing protein</fullName>
    </recommendedName>
</protein>
<evidence type="ECO:0000313" key="2">
    <source>
        <dbReference type="Proteomes" id="UP001285263"/>
    </source>
</evidence>
<reference evidence="1 2" key="1">
    <citation type="submission" date="2023-11" db="EMBL/GenBank/DDBJ databases">
        <title>Paucibacter sp. nov., isolated from fresh soil in Korea.</title>
        <authorList>
            <person name="Le N.T.T."/>
        </authorList>
    </citation>
    <scope>NUCLEOTIDE SEQUENCE [LARGE SCALE GENOMIC DNA]</scope>
    <source>
        <strain evidence="1 2">R3-3</strain>
    </source>
</reference>
<evidence type="ECO:0000313" key="1">
    <source>
        <dbReference type="EMBL" id="MDY0749094.1"/>
    </source>
</evidence>
<proteinExistence type="predicted"/>
<comment type="caution">
    <text evidence="1">The sequence shown here is derived from an EMBL/GenBank/DDBJ whole genome shotgun (WGS) entry which is preliminary data.</text>
</comment>
<sequence length="101" mass="10703">MNNEHSCEAGVGAGAGACREGALRPYLEGYSRGNPAALRALRGYDWRAAALGALRRRQARLLGVLDDATLMQLARGTLNLGASAARIADELEEKQDPVAKP</sequence>
<name>A0ABU5DSG4_9BURK</name>
<dbReference type="EMBL" id="JAXCLA010000013">
    <property type="protein sequence ID" value="MDY0749094.1"/>
    <property type="molecule type" value="Genomic_DNA"/>
</dbReference>
<keyword evidence="2" id="KW-1185">Reference proteome</keyword>
<accession>A0ABU5DSG4</accession>
<organism evidence="1 2">
    <name type="scientific">Roseateles agri</name>
    <dbReference type="NCBI Taxonomy" id="3098619"/>
    <lineage>
        <taxon>Bacteria</taxon>
        <taxon>Pseudomonadati</taxon>
        <taxon>Pseudomonadota</taxon>
        <taxon>Betaproteobacteria</taxon>
        <taxon>Burkholderiales</taxon>
        <taxon>Sphaerotilaceae</taxon>
        <taxon>Roseateles</taxon>
    </lineage>
</organism>
<gene>
    <name evidence="1" type="ORF">SNE35_31650</name>
</gene>
<dbReference type="Proteomes" id="UP001285263">
    <property type="component" value="Unassembled WGS sequence"/>
</dbReference>
<dbReference type="RefSeq" id="WP_320427060.1">
    <property type="nucleotide sequence ID" value="NZ_JAXCLA010000013.1"/>
</dbReference>
<evidence type="ECO:0008006" key="3">
    <source>
        <dbReference type="Google" id="ProtNLM"/>
    </source>
</evidence>